<dbReference type="PROSITE" id="PS51898">
    <property type="entry name" value="TYR_RECOMBINASE"/>
    <property type="match status" value="1"/>
</dbReference>
<accession>A0ABU8I407</accession>
<dbReference type="InterPro" id="IPR010998">
    <property type="entry name" value="Integrase_recombinase_N"/>
</dbReference>
<sequence>MTIPKIYLKRRSNEKDGQLWLYYSHGSDKRLEYYTGLRIENQFYNEKYWLSNTKKPIMKGFMYSHQYNKKLEEMKSFAVTLVINEKIHDNDELKKRITKEFRVEKISQSKFPSTESLTDQKDINQPNFGSVDFISYCEFVQAERISGKRPIISGNRQGLNYKYNSLKNPSTTISSLKEYVKYKRIKQLSFNDINVAFYNDYRNYLLNVKKKKISTFSTRVRDIKAFMNEGIDDKLHQNTGHKNKRFIAPKYESTGIALTLEEIRTIQDADIDKYYHHVRDLFLIGCYTALRFSDYSSLELVEIDDSFIRLKQSKTNNRVSIPIMKGLKEILSRYNNKLPPPCSNQHFNRTIKKICSLSEIGLDRVYEIDKYGNKIMWSSKVTSHTGRRSYATNMFKLGVPTILIMSATGHKKEEMFLRYIKATNEEKTRMLADWMEKLDI</sequence>
<proteinExistence type="inferred from homology"/>
<dbReference type="Gene3D" id="1.10.443.10">
    <property type="entry name" value="Intergrase catalytic core"/>
    <property type="match status" value="1"/>
</dbReference>
<keyword evidence="3" id="KW-0233">DNA recombination</keyword>
<evidence type="ECO:0000256" key="2">
    <source>
        <dbReference type="ARBA" id="ARBA00023125"/>
    </source>
</evidence>
<dbReference type="EMBL" id="JAYLLN010000010">
    <property type="protein sequence ID" value="MEI5984449.1"/>
    <property type="molecule type" value="Genomic_DNA"/>
</dbReference>
<dbReference type="InterPro" id="IPR002104">
    <property type="entry name" value="Integrase_catalytic"/>
</dbReference>
<name>A0ABU8I407_9SPHI</name>
<protein>
    <submittedName>
        <fullName evidence="5">Tyrosine-type recombinase/integrase</fullName>
    </submittedName>
</protein>
<dbReference type="CDD" id="cd01185">
    <property type="entry name" value="INTN1_C_like"/>
    <property type="match status" value="1"/>
</dbReference>
<dbReference type="Gene3D" id="1.10.150.130">
    <property type="match status" value="1"/>
</dbReference>
<gene>
    <name evidence="5" type="ORF">VJ786_05985</name>
</gene>
<dbReference type="InterPro" id="IPR011010">
    <property type="entry name" value="DNA_brk_join_enz"/>
</dbReference>
<dbReference type="InterPro" id="IPR050090">
    <property type="entry name" value="Tyrosine_recombinase_XerCD"/>
</dbReference>
<evidence type="ECO:0000256" key="1">
    <source>
        <dbReference type="ARBA" id="ARBA00008857"/>
    </source>
</evidence>
<dbReference type="RefSeq" id="WP_134776589.1">
    <property type="nucleotide sequence ID" value="NZ_JAYLLN010000010.1"/>
</dbReference>
<reference evidence="5 6" key="1">
    <citation type="submission" date="2024-01" db="EMBL/GenBank/DDBJ databases">
        <title>Sphingobacterium tenebrionis sp. nov., a novel endophyte isolated from tenebrio molitor intestines.</title>
        <authorList>
            <person name="Zhang C."/>
        </authorList>
    </citation>
    <scope>NUCLEOTIDE SEQUENCE [LARGE SCALE GENOMIC DNA]</scope>
    <source>
        <strain evidence="5 6">PU5-4</strain>
    </source>
</reference>
<dbReference type="Pfam" id="PF00589">
    <property type="entry name" value="Phage_integrase"/>
    <property type="match status" value="1"/>
</dbReference>
<keyword evidence="6" id="KW-1185">Reference proteome</keyword>
<evidence type="ECO:0000259" key="4">
    <source>
        <dbReference type="PROSITE" id="PS51898"/>
    </source>
</evidence>
<dbReference type="Proteomes" id="UP001363035">
    <property type="component" value="Unassembled WGS sequence"/>
</dbReference>
<dbReference type="Pfam" id="PF13102">
    <property type="entry name" value="Phage_int_SAM_5"/>
    <property type="match status" value="1"/>
</dbReference>
<dbReference type="InterPro" id="IPR025269">
    <property type="entry name" value="SAM-like_dom"/>
</dbReference>
<evidence type="ECO:0000313" key="5">
    <source>
        <dbReference type="EMBL" id="MEI5984449.1"/>
    </source>
</evidence>
<comment type="similarity">
    <text evidence="1">Belongs to the 'phage' integrase family.</text>
</comment>
<keyword evidence="2" id="KW-0238">DNA-binding</keyword>
<organism evidence="5 6">
    <name type="scientific">Sphingobacterium tenebrionis</name>
    <dbReference type="NCBI Taxonomy" id="3111775"/>
    <lineage>
        <taxon>Bacteria</taxon>
        <taxon>Pseudomonadati</taxon>
        <taxon>Bacteroidota</taxon>
        <taxon>Sphingobacteriia</taxon>
        <taxon>Sphingobacteriales</taxon>
        <taxon>Sphingobacteriaceae</taxon>
        <taxon>Sphingobacterium</taxon>
    </lineage>
</organism>
<evidence type="ECO:0000313" key="6">
    <source>
        <dbReference type="Proteomes" id="UP001363035"/>
    </source>
</evidence>
<dbReference type="SUPFAM" id="SSF56349">
    <property type="entry name" value="DNA breaking-rejoining enzymes"/>
    <property type="match status" value="1"/>
</dbReference>
<dbReference type="PANTHER" id="PTHR30349:SF64">
    <property type="entry name" value="PROPHAGE INTEGRASE INTD-RELATED"/>
    <property type="match status" value="1"/>
</dbReference>
<feature type="domain" description="Tyr recombinase" evidence="4">
    <location>
        <begin position="253"/>
        <end position="432"/>
    </location>
</feature>
<dbReference type="PANTHER" id="PTHR30349">
    <property type="entry name" value="PHAGE INTEGRASE-RELATED"/>
    <property type="match status" value="1"/>
</dbReference>
<dbReference type="InterPro" id="IPR013762">
    <property type="entry name" value="Integrase-like_cat_sf"/>
</dbReference>
<evidence type="ECO:0000256" key="3">
    <source>
        <dbReference type="ARBA" id="ARBA00023172"/>
    </source>
</evidence>
<comment type="caution">
    <text evidence="5">The sequence shown here is derived from an EMBL/GenBank/DDBJ whole genome shotgun (WGS) entry which is preliminary data.</text>
</comment>